<name>A0AAD5UTA6_9APHY</name>
<organism evidence="1 2">
    <name type="scientific">Meripilus lineatus</name>
    <dbReference type="NCBI Taxonomy" id="2056292"/>
    <lineage>
        <taxon>Eukaryota</taxon>
        <taxon>Fungi</taxon>
        <taxon>Dikarya</taxon>
        <taxon>Basidiomycota</taxon>
        <taxon>Agaricomycotina</taxon>
        <taxon>Agaricomycetes</taxon>
        <taxon>Polyporales</taxon>
        <taxon>Meripilaceae</taxon>
        <taxon>Meripilus</taxon>
    </lineage>
</organism>
<accession>A0AAD5UTA6</accession>
<reference evidence="1" key="1">
    <citation type="submission" date="2022-07" db="EMBL/GenBank/DDBJ databases">
        <title>Genome Sequence of Physisporinus lineatus.</title>
        <authorList>
            <person name="Buettner E."/>
        </authorList>
    </citation>
    <scope>NUCLEOTIDE SEQUENCE</scope>
    <source>
        <strain evidence="1">VT162</strain>
    </source>
</reference>
<protein>
    <recommendedName>
        <fullName evidence="3">Protein kinase domain-containing protein</fullName>
    </recommendedName>
</protein>
<evidence type="ECO:0000313" key="1">
    <source>
        <dbReference type="EMBL" id="KAJ3477233.1"/>
    </source>
</evidence>
<proteinExistence type="predicted"/>
<sequence>MDSVERLITNQDLLELFRQEKERQKAFPPATNLLPDEIFWRDHQVWLQEKGYMLRPRYHPDWIPSSPTYVRSKYWAVPEDATLPYSPHILDAKRISTGELVMLKKVSKTYHPEEADIHEFLTADPFDSYPENHCAPLYETLQSPNDEDITLLVLPLYRRFDDPPFETVGEIVEFFRQIFEGLRFMHQCHVAHW</sequence>
<dbReference type="AlphaFoldDB" id="A0AAD5UTA6"/>
<keyword evidence="2" id="KW-1185">Reference proteome</keyword>
<evidence type="ECO:0000313" key="2">
    <source>
        <dbReference type="Proteomes" id="UP001212997"/>
    </source>
</evidence>
<comment type="caution">
    <text evidence="1">The sequence shown here is derived from an EMBL/GenBank/DDBJ whole genome shotgun (WGS) entry which is preliminary data.</text>
</comment>
<dbReference type="SUPFAM" id="SSF56112">
    <property type="entry name" value="Protein kinase-like (PK-like)"/>
    <property type="match status" value="1"/>
</dbReference>
<evidence type="ECO:0008006" key="3">
    <source>
        <dbReference type="Google" id="ProtNLM"/>
    </source>
</evidence>
<gene>
    <name evidence="1" type="ORF">NLI96_g10607</name>
</gene>
<dbReference type="EMBL" id="JANAWD010000617">
    <property type="protein sequence ID" value="KAJ3477233.1"/>
    <property type="molecule type" value="Genomic_DNA"/>
</dbReference>
<dbReference type="InterPro" id="IPR011009">
    <property type="entry name" value="Kinase-like_dom_sf"/>
</dbReference>
<dbReference type="Proteomes" id="UP001212997">
    <property type="component" value="Unassembled WGS sequence"/>
</dbReference>